<proteinExistence type="predicted"/>
<dbReference type="Proteomes" id="UP000068164">
    <property type="component" value="Unassembled WGS sequence"/>
</dbReference>
<name>A0A125QAF0_9HYPH</name>
<evidence type="ECO:0000313" key="2">
    <source>
        <dbReference type="Proteomes" id="UP000068164"/>
    </source>
</evidence>
<dbReference type="EMBL" id="LNCD01000001">
    <property type="protein sequence ID" value="KWV60306.1"/>
    <property type="molecule type" value="Genomic_DNA"/>
</dbReference>
<reference evidence="1 2" key="1">
    <citation type="submission" date="2015-11" db="EMBL/GenBank/DDBJ databases">
        <title>Draft Genome Sequence of the Strain BR 10423 (Rhizobium sp.) isolated from nodules of Mimosa pudica.</title>
        <authorList>
            <person name="Barauna A.C."/>
            <person name="Zilli J.E."/>
            <person name="Simoes-Araujo J.L."/>
            <person name="Reis V.M."/>
            <person name="James E.K."/>
            <person name="Reis F.B.Jr."/>
            <person name="Rouws L.F."/>
            <person name="Passos S.R."/>
            <person name="Gois S.R."/>
        </authorList>
    </citation>
    <scope>NUCLEOTIDE SEQUENCE [LARGE SCALE GENOMIC DNA]</scope>
    <source>
        <strain evidence="1 2">BR10423</strain>
    </source>
</reference>
<keyword evidence="2" id="KW-1185">Reference proteome</keyword>
<sequence length="84" mass="9709">MSRSKDDWINQRAYALWEAEGRPEGRGGEHWQQAAREYQQLELTRASVDGTDLIERLRTMRRLMHPNDVEIGVGVRAEEQKASA</sequence>
<gene>
    <name evidence="1" type="ORF">AS026_00440</name>
</gene>
<dbReference type="RefSeq" id="WP_062368292.1">
    <property type="nucleotide sequence ID" value="NZ_LNCD01000001.1"/>
</dbReference>
<dbReference type="OrthoDB" id="9811127at2"/>
<evidence type="ECO:0008006" key="3">
    <source>
        <dbReference type="Google" id="ProtNLM"/>
    </source>
</evidence>
<evidence type="ECO:0000313" key="1">
    <source>
        <dbReference type="EMBL" id="KWV60306.1"/>
    </source>
</evidence>
<dbReference type="InterPro" id="IPR021327">
    <property type="entry name" value="DUF2934"/>
</dbReference>
<comment type="caution">
    <text evidence="1">The sequence shown here is derived from an EMBL/GenBank/DDBJ whole genome shotgun (WGS) entry which is preliminary data.</text>
</comment>
<accession>A0A125QAF0</accession>
<dbReference type="AlphaFoldDB" id="A0A125QAF0"/>
<organism evidence="1 2">
    <name type="scientific">Rhizobium altiplani</name>
    <dbReference type="NCBI Taxonomy" id="1864509"/>
    <lineage>
        <taxon>Bacteria</taxon>
        <taxon>Pseudomonadati</taxon>
        <taxon>Pseudomonadota</taxon>
        <taxon>Alphaproteobacteria</taxon>
        <taxon>Hyphomicrobiales</taxon>
        <taxon>Rhizobiaceae</taxon>
        <taxon>Rhizobium/Agrobacterium group</taxon>
        <taxon>Rhizobium</taxon>
    </lineage>
</organism>
<protein>
    <recommendedName>
        <fullName evidence="3">DUF2934 domain-containing protein</fullName>
    </recommendedName>
</protein>
<dbReference type="Pfam" id="PF11154">
    <property type="entry name" value="DUF2934"/>
    <property type="match status" value="1"/>
</dbReference>